<keyword evidence="4" id="KW-0479">Metal-binding</keyword>
<evidence type="ECO:0000256" key="10">
    <source>
        <dbReference type="ARBA" id="ARBA00022840"/>
    </source>
</evidence>
<dbReference type="SUPFAM" id="SSF111331">
    <property type="entry name" value="NAD kinase/diacylglycerol kinase-like"/>
    <property type="match status" value="1"/>
</dbReference>
<dbReference type="PROSITE" id="PS50081">
    <property type="entry name" value="ZF_DAG_PE_2"/>
    <property type="match status" value="2"/>
</dbReference>
<keyword evidence="7" id="KW-0863">Zinc-finger</keyword>
<dbReference type="InterPro" id="IPR002219">
    <property type="entry name" value="PKC_DAG/PE"/>
</dbReference>
<proteinExistence type="inferred from homology"/>
<dbReference type="AlphaFoldDB" id="A0A7D9ENX6"/>
<keyword evidence="12" id="KW-1185">Reference proteome</keyword>
<dbReference type="SMART" id="SM00109">
    <property type="entry name" value="C1"/>
    <property type="match status" value="2"/>
</dbReference>
<evidence type="ECO:0000313" key="11">
    <source>
        <dbReference type="EMBL" id="CAB4012903.1"/>
    </source>
</evidence>
<dbReference type="GO" id="GO:0004143">
    <property type="term" value="F:ATP-dependent diacylglycerol kinase activity"/>
    <property type="evidence" value="ECO:0007669"/>
    <property type="project" value="UniProtKB-EC"/>
</dbReference>
<dbReference type="GO" id="GO:0005524">
    <property type="term" value="F:ATP binding"/>
    <property type="evidence" value="ECO:0007669"/>
    <property type="project" value="UniProtKB-KW"/>
</dbReference>
<evidence type="ECO:0000256" key="1">
    <source>
        <dbReference type="ARBA" id="ARBA00009280"/>
    </source>
</evidence>
<dbReference type="OrthoDB" id="242257at2759"/>
<dbReference type="PANTHER" id="PTHR11255:SF118">
    <property type="entry name" value="DIACYLGLYCEROL KINASE EPSILON"/>
    <property type="match status" value="1"/>
</dbReference>
<dbReference type="Proteomes" id="UP001152795">
    <property type="component" value="Unassembled WGS sequence"/>
</dbReference>
<reference evidence="11" key="1">
    <citation type="submission" date="2020-04" db="EMBL/GenBank/DDBJ databases">
        <authorList>
            <person name="Alioto T."/>
            <person name="Alioto T."/>
            <person name="Gomez Garrido J."/>
        </authorList>
    </citation>
    <scope>NUCLEOTIDE SEQUENCE</scope>
    <source>
        <strain evidence="11">A484AB</strain>
    </source>
</reference>
<sequence>MKETRFESCSKIVRDFLYWRGDSSQIIFYCLLCFVVCWLITKLCRRRFKKGLQVGDPHRGHRWNHTDFLDKPTYCNWCKVSVVRGSFCDTCGLSVHDQCLDAANKKHACKVVVLSKRTIMKHHWVRGNLALTSVCDVCGTHCGTEPRLCDLRCVWCQRTVHENCIQMISRDCDFGKFQTMIVPPYCITVKYERWKGAYRRYMVREVDPPKFENWSPLLVLANRKSGENEGERLLRAFRELLNPIQVVDIMDVSPESALEFCQLLPHHRCRILICGGDGTVGWVLGALDSANIKIPPYVAVLPLGTGNDLARVLGWGSGYTGVETMDEILDKIEHATPSALDR</sequence>
<organism evidence="11 12">
    <name type="scientific">Paramuricea clavata</name>
    <name type="common">Red gorgonian</name>
    <name type="synonym">Violescent sea-whip</name>
    <dbReference type="NCBI Taxonomy" id="317549"/>
    <lineage>
        <taxon>Eukaryota</taxon>
        <taxon>Metazoa</taxon>
        <taxon>Cnidaria</taxon>
        <taxon>Anthozoa</taxon>
        <taxon>Octocorallia</taxon>
        <taxon>Malacalcyonacea</taxon>
        <taxon>Plexauridae</taxon>
        <taxon>Paramuricea</taxon>
    </lineage>
</organism>
<comment type="similarity">
    <text evidence="1">Belongs to the eukaryotic diacylglycerol kinase family.</text>
</comment>
<evidence type="ECO:0000256" key="3">
    <source>
        <dbReference type="ARBA" id="ARBA00022679"/>
    </source>
</evidence>
<evidence type="ECO:0000256" key="2">
    <source>
        <dbReference type="ARBA" id="ARBA00012133"/>
    </source>
</evidence>
<gene>
    <name evidence="11" type="ORF">PACLA_8A071106</name>
</gene>
<dbReference type="Gene3D" id="3.30.60.20">
    <property type="match status" value="2"/>
</dbReference>
<protein>
    <recommendedName>
        <fullName evidence="2">diacylglycerol kinase (ATP)</fullName>
        <ecNumber evidence="2">2.7.1.107</ecNumber>
    </recommendedName>
</protein>
<dbReference type="GO" id="GO:0008270">
    <property type="term" value="F:zinc ion binding"/>
    <property type="evidence" value="ECO:0007669"/>
    <property type="project" value="UniProtKB-KW"/>
</dbReference>
<dbReference type="SMART" id="SM00046">
    <property type="entry name" value="DAGKc"/>
    <property type="match status" value="1"/>
</dbReference>
<dbReference type="GO" id="GO:0016020">
    <property type="term" value="C:membrane"/>
    <property type="evidence" value="ECO:0007669"/>
    <property type="project" value="TreeGrafter"/>
</dbReference>
<dbReference type="FunFam" id="3.30.60.20:FF:000002">
    <property type="entry name" value="Diacylglycerol kinase"/>
    <property type="match status" value="1"/>
</dbReference>
<dbReference type="Pfam" id="PF00781">
    <property type="entry name" value="DAGK_cat"/>
    <property type="match status" value="1"/>
</dbReference>
<dbReference type="Pfam" id="PF00130">
    <property type="entry name" value="C1_1"/>
    <property type="match status" value="2"/>
</dbReference>
<keyword evidence="8 11" id="KW-0418">Kinase</keyword>
<evidence type="ECO:0000256" key="8">
    <source>
        <dbReference type="ARBA" id="ARBA00022777"/>
    </source>
</evidence>
<keyword evidence="6" id="KW-0547">Nucleotide-binding</keyword>
<evidence type="ECO:0000256" key="5">
    <source>
        <dbReference type="ARBA" id="ARBA00022737"/>
    </source>
</evidence>
<evidence type="ECO:0000256" key="4">
    <source>
        <dbReference type="ARBA" id="ARBA00022723"/>
    </source>
</evidence>
<dbReference type="PROSITE" id="PS00479">
    <property type="entry name" value="ZF_DAG_PE_1"/>
    <property type="match status" value="1"/>
</dbReference>
<name>A0A7D9ENX6_PARCT</name>
<evidence type="ECO:0000256" key="7">
    <source>
        <dbReference type="ARBA" id="ARBA00022771"/>
    </source>
</evidence>
<dbReference type="Gene3D" id="3.40.50.10330">
    <property type="entry name" value="Probable inorganic polyphosphate/atp-NAD kinase, domain 1"/>
    <property type="match status" value="1"/>
</dbReference>
<dbReference type="PANTHER" id="PTHR11255">
    <property type="entry name" value="DIACYLGLYCEROL KINASE"/>
    <property type="match status" value="1"/>
</dbReference>
<keyword evidence="10" id="KW-0067">ATP-binding</keyword>
<keyword evidence="5" id="KW-0677">Repeat</keyword>
<keyword evidence="9" id="KW-0862">Zinc</keyword>
<dbReference type="EMBL" id="CACRXK020007675">
    <property type="protein sequence ID" value="CAB4012903.1"/>
    <property type="molecule type" value="Genomic_DNA"/>
</dbReference>
<dbReference type="InterPro" id="IPR017438">
    <property type="entry name" value="ATP-NAD_kinase_N"/>
</dbReference>
<dbReference type="InterPro" id="IPR037607">
    <property type="entry name" value="DGK"/>
</dbReference>
<dbReference type="GO" id="GO:0007165">
    <property type="term" value="P:signal transduction"/>
    <property type="evidence" value="ECO:0007669"/>
    <property type="project" value="InterPro"/>
</dbReference>
<comment type="caution">
    <text evidence="11">The sequence shown here is derived from an EMBL/GenBank/DDBJ whole genome shotgun (WGS) entry which is preliminary data.</text>
</comment>
<dbReference type="CDD" id="cd20853">
    <property type="entry name" value="C1_DGKepsilon_typeIII_rpt2"/>
    <property type="match status" value="1"/>
</dbReference>
<dbReference type="EC" id="2.7.1.107" evidence="2"/>
<accession>A0A7D9ENX6</accession>
<evidence type="ECO:0000256" key="6">
    <source>
        <dbReference type="ARBA" id="ARBA00022741"/>
    </source>
</evidence>
<evidence type="ECO:0000313" key="12">
    <source>
        <dbReference type="Proteomes" id="UP001152795"/>
    </source>
</evidence>
<keyword evidence="3" id="KW-0808">Transferase</keyword>
<dbReference type="InterPro" id="IPR016064">
    <property type="entry name" value="NAD/diacylglycerol_kinase_sf"/>
</dbReference>
<dbReference type="InterPro" id="IPR046349">
    <property type="entry name" value="C1-like_sf"/>
</dbReference>
<dbReference type="InterPro" id="IPR001206">
    <property type="entry name" value="Diacylglycerol_kinase_cat_dom"/>
</dbReference>
<evidence type="ECO:0000256" key="9">
    <source>
        <dbReference type="ARBA" id="ARBA00022833"/>
    </source>
</evidence>
<dbReference type="SUPFAM" id="SSF57889">
    <property type="entry name" value="Cysteine-rich domain"/>
    <property type="match status" value="2"/>
</dbReference>
<dbReference type="PROSITE" id="PS50146">
    <property type="entry name" value="DAGK"/>
    <property type="match status" value="1"/>
</dbReference>
<dbReference type="CDD" id="cd20801">
    <property type="entry name" value="C1_DGKepsilon_typeIII_rpt1"/>
    <property type="match status" value="1"/>
</dbReference>